<reference evidence="1" key="1">
    <citation type="journal article" date="2013" name="Front. Plant Sci.">
        <title>Mitochondrial Genome Sequence of the Legume Vicia faba.</title>
        <authorList>
            <person name="Negruk V."/>
        </authorList>
    </citation>
    <scope>NUCLEOTIDE SEQUENCE</scope>
</reference>
<organism evidence="1">
    <name type="scientific">Vicia faba</name>
    <name type="common">Broad bean</name>
    <name type="synonym">Faba vulgaris</name>
    <dbReference type="NCBI Taxonomy" id="3906"/>
    <lineage>
        <taxon>Eukaryota</taxon>
        <taxon>Viridiplantae</taxon>
        <taxon>Streptophyta</taxon>
        <taxon>Embryophyta</taxon>
        <taxon>Tracheophyta</taxon>
        <taxon>Spermatophyta</taxon>
        <taxon>Magnoliopsida</taxon>
        <taxon>eudicotyledons</taxon>
        <taxon>Gunneridae</taxon>
        <taxon>Pentapetalae</taxon>
        <taxon>rosids</taxon>
        <taxon>fabids</taxon>
        <taxon>Fabales</taxon>
        <taxon>Fabaceae</taxon>
        <taxon>Papilionoideae</taxon>
        <taxon>50 kb inversion clade</taxon>
        <taxon>NPAAA clade</taxon>
        <taxon>Hologalegina</taxon>
        <taxon>IRL clade</taxon>
        <taxon>Fabeae</taxon>
        <taxon>Vicia</taxon>
    </lineage>
</organism>
<proteinExistence type="predicted"/>
<evidence type="ECO:0000313" key="1">
    <source>
        <dbReference type="EMBL" id="AGC78964.1"/>
    </source>
</evidence>
<dbReference type="AlphaFoldDB" id="R4IUU6"/>
<sequence>MFARSSTRRPFLSVVILCCRGSADILTFKLGGFFAFVSVRGLPFPSYLLYADDILLFCAASISNAKEILKILKDYAEILGQFHNPDKTSRRSSLALDSLIGISFIVYNVGYKNQITYLPQHLSHQRHHLLVGRFLLLLKFSIT</sequence>
<geneLocation type="mitochondrion" evidence="1"/>
<keyword evidence="1" id="KW-0496">Mitochondrion</keyword>
<dbReference type="EMBL" id="KC189947">
    <property type="protein sequence ID" value="AGC78991.1"/>
    <property type="molecule type" value="Genomic_DNA"/>
</dbReference>
<name>R4IUU6_VICFA</name>
<accession>R4IUU6</accession>
<protein>
    <submittedName>
        <fullName evidence="1">OR143</fullName>
    </submittedName>
</protein>
<dbReference type="EMBL" id="KC189947">
    <property type="protein sequence ID" value="AGC78964.1"/>
    <property type="molecule type" value="Genomic_DNA"/>
</dbReference>